<dbReference type="InterPro" id="IPR001765">
    <property type="entry name" value="Carbonic_anhydrase"/>
</dbReference>
<sequence>MVSFRFSSLFVMVTASLTLAHSFHDVDSLFPRQSESAVGPELQVLAEGNKIFRQSTDPELLKKLTFEGQTPSFMYFGCVDSRVNDGTIFNAKPGTLFTERNIANQFHSSDTNAEATLAFSVAVLGVRHVVVMGHYGCGGIGAAIASRPLGNIDAAGGAIQSWIEPIRELFESSTRPEIVELRESIKGRTDVPFPDVREPGYRALVEENIKQNVVRVARSNIIVNHYALLAEKKENKSDVFIHGWVYDVENGEVRDLGVSVGPPGKPIPALPWEKVAGAGKQFAHTHDSTKEHCQDKCKSTVAHTLIKTKY</sequence>
<feature type="binding site" evidence="7">
    <location>
        <position position="134"/>
    </location>
    <ligand>
        <name>Zn(2+)</name>
        <dbReference type="ChEBI" id="CHEBI:29105"/>
    </ligand>
</feature>
<dbReference type="GO" id="GO:0034599">
    <property type="term" value="P:cellular response to oxidative stress"/>
    <property type="evidence" value="ECO:0007669"/>
    <property type="project" value="TreeGrafter"/>
</dbReference>
<dbReference type="STRING" id="230819.A0A5C3KXX3"/>
<keyword evidence="3 7" id="KW-0479">Metal-binding</keyword>
<dbReference type="Pfam" id="PF00484">
    <property type="entry name" value="Pro_CA"/>
    <property type="match status" value="1"/>
</dbReference>
<protein>
    <recommendedName>
        <fullName evidence="2 8">Carbonic anhydrase</fullName>
        <ecNumber evidence="2 8">4.2.1.1</ecNumber>
    </recommendedName>
    <alternativeName>
        <fullName evidence="8">Carbonate dehydratase</fullName>
    </alternativeName>
</protein>
<proteinExistence type="inferred from homology"/>
<feature type="binding site" evidence="7">
    <location>
        <position position="78"/>
    </location>
    <ligand>
        <name>Zn(2+)</name>
        <dbReference type="ChEBI" id="CHEBI:29105"/>
    </ligand>
</feature>
<dbReference type="Gene3D" id="3.40.1050.10">
    <property type="entry name" value="Carbonic anhydrase"/>
    <property type="match status" value="1"/>
</dbReference>
<evidence type="ECO:0000256" key="9">
    <source>
        <dbReference type="SAM" id="SignalP"/>
    </source>
</evidence>
<keyword evidence="9" id="KW-0732">Signal</keyword>
<evidence type="ECO:0000256" key="1">
    <source>
        <dbReference type="ARBA" id="ARBA00006217"/>
    </source>
</evidence>
<feature type="chain" id="PRO_5023021339" description="Carbonic anhydrase" evidence="9">
    <location>
        <begin position="21"/>
        <end position="310"/>
    </location>
</feature>
<comment type="similarity">
    <text evidence="1 8">Belongs to the beta-class carbonic anhydrase family.</text>
</comment>
<comment type="function">
    <text evidence="8">Reversible hydration of carbon dioxide.</text>
</comment>
<name>A0A5C3KXX3_COPMA</name>
<dbReference type="SMART" id="SM00947">
    <property type="entry name" value="Pro_CA"/>
    <property type="match status" value="1"/>
</dbReference>
<dbReference type="SUPFAM" id="SSF53056">
    <property type="entry name" value="beta-carbonic anhydrase, cab"/>
    <property type="match status" value="1"/>
</dbReference>
<dbReference type="PANTHER" id="PTHR11002:SF76">
    <property type="entry name" value="CARBONIC ANHYDRASE"/>
    <property type="match status" value="1"/>
</dbReference>
<organism evidence="10 11">
    <name type="scientific">Coprinopsis marcescibilis</name>
    <name type="common">Agaric fungus</name>
    <name type="synonym">Psathyrella marcescibilis</name>
    <dbReference type="NCBI Taxonomy" id="230819"/>
    <lineage>
        <taxon>Eukaryota</taxon>
        <taxon>Fungi</taxon>
        <taxon>Dikarya</taxon>
        <taxon>Basidiomycota</taxon>
        <taxon>Agaricomycotina</taxon>
        <taxon>Agaricomycetes</taxon>
        <taxon>Agaricomycetidae</taxon>
        <taxon>Agaricales</taxon>
        <taxon>Agaricineae</taxon>
        <taxon>Psathyrellaceae</taxon>
        <taxon>Coprinopsis</taxon>
    </lineage>
</organism>
<reference evidence="10 11" key="1">
    <citation type="journal article" date="2019" name="Nat. Ecol. Evol.">
        <title>Megaphylogeny resolves global patterns of mushroom evolution.</title>
        <authorList>
            <person name="Varga T."/>
            <person name="Krizsan K."/>
            <person name="Foldi C."/>
            <person name="Dima B."/>
            <person name="Sanchez-Garcia M."/>
            <person name="Sanchez-Ramirez S."/>
            <person name="Szollosi G.J."/>
            <person name="Szarkandi J.G."/>
            <person name="Papp V."/>
            <person name="Albert L."/>
            <person name="Andreopoulos W."/>
            <person name="Angelini C."/>
            <person name="Antonin V."/>
            <person name="Barry K.W."/>
            <person name="Bougher N.L."/>
            <person name="Buchanan P."/>
            <person name="Buyck B."/>
            <person name="Bense V."/>
            <person name="Catcheside P."/>
            <person name="Chovatia M."/>
            <person name="Cooper J."/>
            <person name="Damon W."/>
            <person name="Desjardin D."/>
            <person name="Finy P."/>
            <person name="Geml J."/>
            <person name="Haridas S."/>
            <person name="Hughes K."/>
            <person name="Justo A."/>
            <person name="Karasinski D."/>
            <person name="Kautmanova I."/>
            <person name="Kiss B."/>
            <person name="Kocsube S."/>
            <person name="Kotiranta H."/>
            <person name="LaButti K.M."/>
            <person name="Lechner B.E."/>
            <person name="Liimatainen K."/>
            <person name="Lipzen A."/>
            <person name="Lukacs Z."/>
            <person name="Mihaltcheva S."/>
            <person name="Morgado L.N."/>
            <person name="Niskanen T."/>
            <person name="Noordeloos M.E."/>
            <person name="Ohm R.A."/>
            <person name="Ortiz-Santana B."/>
            <person name="Ovrebo C."/>
            <person name="Racz N."/>
            <person name="Riley R."/>
            <person name="Savchenko A."/>
            <person name="Shiryaev A."/>
            <person name="Soop K."/>
            <person name="Spirin V."/>
            <person name="Szebenyi C."/>
            <person name="Tomsovsky M."/>
            <person name="Tulloss R.E."/>
            <person name="Uehling J."/>
            <person name="Grigoriev I.V."/>
            <person name="Vagvolgyi C."/>
            <person name="Papp T."/>
            <person name="Martin F.M."/>
            <person name="Miettinen O."/>
            <person name="Hibbett D.S."/>
            <person name="Nagy L.G."/>
        </authorList>
    </citation>
    <scope>NUCLEOTIDE SEQUENCE [LARGE SCALE GENOMIC DNA]</scope>
    <source>
        <strain evidence="10 11">CBS 121175</strain>
    </source>
</reference>
<dbReference type="AlphaFoldDB" id="A0A5C3KXX3"/>
<dbReference type="OrthoDB" id="10248475at2759"/>
<evidence type="ECO:0000256" key="2">
    <source>
        <dbReference type="ARBA" id="ARBA00012925"/>
    </source>
</evidence>
<keyword evidence="11" id="KW-1185">Reference proteome</keyword>
<dbReference type="Proteomes" id="UP000307440">
    <property type="component" value="Unassembled WGS sequence"/>
</dbReference>
<gene>
    <name evidence="10" type="ORF">FA15DRAFT_668866</name>
</gene>
<dbReference type="EMBL" id="ML210190">
    <property type="protein sequence ID" value="TFK25157.1"/>
    <property type="molecule type" value="Genomic_DNA"/>
</dbReference>
<evidence type="ECO:0000256" key="5">
    <source>
        <dbReference type="ARBA" id="ARBA00023239"/>
    </source>
</evidence>
<evidence type="ECO:0000256" key="3">
    <source>
        <dbReference type="ARBA" id="ARBA00022723"/>
    </source>
</evidence>
<evidence type="ECO:0000256" key="6">
    <source>
        <dbReference type="ARBA" id="ARBA00048348"/>
    </source>
</evidence>
<feature type="signal peptide" evidence="9">
    <location>
        <begin position="1"/>
        <end position="20"/>
    </location>
</feature>
<accession>A0A5C3KXX3</accession>
<evidence type="ECO:0000313" key="10">
    <source>
        <dbReference type="EMBL" id="TFK25157.1"/>
    </source>
</evidence>
<feature type="binding site" evidence="7">
    <location>
        <position position="80"/>
    </location>
    <ligand>
        <name>Zn(2+)</name>
        <dbReference type="ChEBI" id="CHEBI:29105"/>
    </ligand>
</feature>
<feature type="binding site" evidence="7">
    <location>
        <position position="137"/>
    </location>
    <ligand>
        <name>Zn(2+)</name>
        <dbReference type="ChEBI" id="CHEBI:29105"/>
    </ligand>
</feature>
<dbReference type="GO" id="GO:0004089">
    <property type="term" value="F:carbonate dehydratase activity"/>
    <property type="evidence" value="ECO:0007669"/>
    <property type="project" value="UniProtKB-UniRule"/>
</dbReference>
<dbReference type="GO" id="GO:0008270">
    <property type="term" value="F:zinc ion binding"/>
    <property type="evidence" value="ECO:0007669"/>
    <property type="project" value="UniProtKB-UniRule"/>
</dbReference>
<comment type="catalytic activity">
    <reaction evidence="6 8">
        <text>hydrogencarbonate + H(+) = CO2 + H2O</text>
        <dbReference type="Rhea" id="RHEA:10748"/>
        <dbReference type="ChEBI" id="CHEBI:15377"/>
        <dbReference type="ChEBI" id="CHEBI:15378"/>
        <dbReference type="ChEBI" id="CHEBI:16526"/>
        <dbReference type="ChEBI" id="CHEBI:17544"/>
        <dbReference type="EC" id="4.2.1.1"/>
    </reaction>
</comment>
<dbReference type="InterPro" id="IPR036874">
    <property type="entry name" value="Carbonic_anhydrase_sf"/>
</dbReference>
<evidence type="ECO:0000256" key="7">
    <source>
        <dbReference type="PIRSR" id="PIRSR601765-1"/>
    </source>
</evidence>
<evidence type="ECO:0000313" key="11">
    <source>
        <dbReference type="Proteomes" id="UP000307440"/>
    </source>
</evidence>
<dbReference type="GO" id="GO:0071244">
    <property type="term" value="P:cellular response to carbon dioxide"/>
    <property type="evidence" value="ECO:0007669"/>
    <property type="project" value="TreeGrafter"/>
</dbReference>
<evidence type="ECO:0000256" key="8">
    <source>
        <dbReference type="RuleBase" id="RU003956"/>
    </source>
</evidence>
<dbReference type="PANTHER" id="PTHR11002">
    <property type="entry name" value="CARBONIC ANHYDRASE"/>
    <property type="match status" value="1"/>
</dbReference>
<comment type="cofactor">
    <cofactor evidence="7">
        <name>Zn(2+)</name>
        <dbReference type="ChEBI" id="CHEBI:29105"/>
    </cofactor>
    <text evidence="7">Binds 1 zinc ion per subunit.</text>
</comment>
<dbReference type="EC" id="4.2.1.1" evidence="2 8"/>
<keyword evidence="5 8" id="KW-0456">Lyase</keyword>
<evidence type="ECO:0000256" key="4">
    <source>
        <dbReference type="ARBA" id="ARBA00022833"/>
    </source>
</evidence>
<keyword evidence="4 7" id="KW-0862">Zinc</keyword>